<comment type="caution">
    <text evidence="2">The sequence shown here is derived from an EMBL/GenBank/DDBJ whole genome shotgun (WGS) entry which is preliminary data.</text>
</comment>
<organism evidence="2 3">
    <name type="scientific">Holdemania filiformis</name>
    <dbReference type="NCBI Taxonomy" id="61171"/>
    <lineage>
        <taxon>Bacteria</taxon>
        <taxon>Bacillati</taxon>
        <taxon>Bacillota</taxon>
        <taxon>Erysipelotrichia</taxon>
        <taxon>Erysipelotrichales</taxon>
        <taxon>Erysipelotrichaceae</taxon>
        <taxon>Holdemania</taxon>
    </lineage>
</organism>
<accession>A0A412G6J1</accession>
<protein>
    <submittedName>
        <fullName evidence="2">LytTR family transcriptional regulator</fullName>
    </submittedName>
</protein>
<dbReference type="Proteomes" id="UP000284178">
    <property type="component" value="Unassembled WGS sequence"/>
</dbReference>
<reference evidence="2 3" key="1">
    <citation type="submission" date="2018-08" db="EMBL/GenBank/DDBJ databases">
        <title>A genome reference for cultivated species of the human gut microbiota.</title>
        <authorList>
            <person name="Zou Y."/>
            <person name="Xue W."/>
            <person name="Luo G."/>
        </authorList>
    </citation>
    <scope>NUCLEOTIDE SEQUENCE [LARGE SCALE GENOMIC DNA]</scope>
    <source>
        <strain evidence="2 3">AF24-29</strain>
    </source>
</reference>
<dbReference type="PANTHER" id="PTHR37299">
    <property type="entry name" value="TRANSCRIPTIONAL REGULATOR-RELATED"/>
    <property type="match status" value="1"/>
</dbReference>
<dbReference type="GeneID" id="83013932"/>
<dbReference type="SMART" id="SM00850">
    <property type="entry name" value="LytTR"/>
    <property type="match status" value="1"/>
</dbReference>
<proteinExistence type="predicted"/>
<dbReference type="InterPro" id="IPR046947">
    <property type="entry name" value="LytR-like"/>
</dbReference>
<evidence type="ECO:0000313" key="2">
    <source>
        <dbReference type="EMBL" id="RGR76846.1"/>
    </source>
</evidence>
<dbReference type="RefSeq" id="WP_117892414.1">
    <property type="nucleotide sequence ID" value="NZ_CABJCV010000001.1"/>
</dbReference>
<sequence>MIKLICLPEHEAQLREKLKPFDALDLTLVEKGVDYDSIGILFQMEDLAELTAFLNHHFLQEKRQTLTGQHEGRTYVVALADVLYIEGLQRETFAYTASRCLQLNRKLYQLQEELYPRQFIRISKSYLVNLAKVEQIAPSFNGRLTLVLSGGVQLEVSRSYAPHFRKAIGMEGKR</sequence>
<evidence type="ECO:0000259" key="1">
    <source>
        <dbReference type="PROSITE" id="PS50930"/>
    </source>
</evidence>
<gene>
    <name evidence="2" type="ORF">DWY25_00715</name>
</gene>
<dbReference type="Gene3D" id="2.40.50.1020">
    <property type="entry name" value="LytTr DNA-binding domain"/>
    <property type="match status" value="1"/>
</dbReference>
<dbReference type="AlphaFoldDB" id="A0A412G6J1"/>
<evidence type="ECO:0000313" key="3">
    <source>
        <dbReference type="Proteomes" id="UP000284178"/>
    </source>
</evidence>
<feature type="domain" description="HTH LytTR-type" evidence="1">
    <location>
        <begin position="66"/>
        <end position="170"/>
    </location>
</feature>
<dbReference type="GO" id="GO:0000156">
    <property type="term" value="F:phosphorelay response regulator activity"/>
    <property type="evidence" value="ECO:0007669"/>
    <property type="project" value="InterPro"/>
</dbReference>
<dbReference type="InterPro" id="IPR007492">
    <property type="entry name" value="LytTR_DNA-bd_dom"/>
</dbReference>
<dbReference type="GO" id="GO:0003677">
    <property type="term" value="F:DNA binding"/>
    <property type="evidence" value="ECO:0007669"/>
    <property type="project" value="InterPro"/>
</dbReference>
<dbReference type="PANTHER" id="PTHR37299:SF1">
    <property type="entry name" value="STAGE 0 SPORULATION PROTEIN A HOMOLOG"/>
    <property type="match status" value="1"/>
</dbReference>
<dbReference type="PROSITE" id="PS50930">
    <property type="entry name" value="HTH_LYTTR"/>
    <property type="match status" value="1"/>
</dbReference>
<keyword evidence="3" id="KW-1185">Reference proteome</keyword>
<dbReference type="EMBL" id="QRUP01000001">
    <property type="protein sequence ID" value="RGR76846.1"/>
    <property type="molecule type" value="Genomic_DNA"/>
</dbReference>
<dbReference type="Pfam" id="PF04397">
    <property type="entry name" value="LytTR"/>
    <property type="match status" value="1"/>
</dbReference>
<name>A0A412G6J1_9FIRM</name>